<reference evidence="8 9" key="1">
    <citation type="submission" date="2016-04" db="EMBL/GenBank/DDBJ databases">
        <title>Evolutionary innovation and constraint leading to complex multicellularity in the Ascomycota.</title>
        <authorList>
            <person name="Cisse O."/>
            <person name="Nguyen A."/>
            <person name="Hewitt D.A."/>
            <person name="Jedd G."/>
            <person name="Stajich J.E."/>
        </authorList>
    </citation>
    <scope>NUCLEOTIDE SEQUENCE [LARGE SCALE GENOMIC DNA]</scope>
    <source>
        <strain evidence="8 9">DAH-3</strain>
    </source>
</reference>
<dbReference type="Proteomes" id="UP000186594">
    <property type="component" value="Unassembled WGS sequence"/>
</dbReference>
<organism evidence="8 9">
    <name type="scientific">Neolecta irregularis (strain DAH-3)</name>
    <dbReference type="NCBI Taxonomy" id="1198029"/>
    <lineage>
        <taxon>Eukaryota</taxon>
        <taxon>Fungi</taxon>
        <taxon>Dikarya</taxon>
        <taxon>Ascomycota</taxon>
        <taxon>Taphrinomycotina</taxon>
        <taxon>Neolectales</taxon>
        <taxon>Neolectaceae</taxon>
        <taxon>Neolecta</taxon>
    </lineage>
</organism>
<dbReference type="GO" id="GO:0008270">
    <property type="term" value="F:zinc ion binding"/>
    <property type="evidence" value="ECO:0007669"/>
    <property type="project" value="UniProtKB-KW"/>
</dbReference>
<evidence type="ECO:0000256" key="1">
    <source>
        <dbReference type="ARBA" id="ARBA00022723"/>
    </source>
</evidence>
<comment type="caution">
    <text evidence="8">The sequence shown here is derived from an EMBL/GenBank/DDBJ whole genome shotgun (WGS) entry which is preliminary data.</text>
</comment>
<keyword evidence="2 4" id="KW-0863">Zinc-finger</keyword>
<accession>A0A1U7LV24</accession>
<keyword evidence="9" id="KW-1185">Reference proteome</keyword>
<keyword evidence="5" id="KW-0175">Coiled coil</keyword>
<evidence type="ECO:0000259" key="7">
    <source>
        <dbReference type="PROSITE" id="PS51999"/>
    </source>
</evidence>
<feature type="domain" description="GRF-type" evidence="7">
    <location>
        <begin position="16"/>
        <end position="61"/>
    </location>
</feature>
<sequence>MGPGYYSPPPSKNWYCNCKPRLPAAFLQVRSDISSNKGRWFYACSAENDLRCRFFLWADEARMREADSDSPRNLSAATREISTSDKGKVQSPPKSSPKRAITPSAESTSESEGESPFFATPHKDTPFRENHKSDPFATPTAHEVQTATPPTTHHSSPPPPFFLSPVKPSLHDILRRIKDPQLASELCNLTSRQERVSQGIIKGRDAARAALKERDDRILSLTARIQTLEAEVESRKTINRALEREKEVAFTLLKAQNQVRH</sequence>
<dbReference type="OrthoDB" id="430051at2759"/>
<keyword evidence="3" id="KW-0862">Zinc</keyword>
<evidence type="ECO:0000256" key="2">
    <source>
        <dbReference type="ARBA" id="ARBA00022771"/>
    </source>
</evidence>
<evidence type="ECO:0000313" key="8">
    <source>
        <dbReference type="EMBL" id="OLL26494.1"/>
    </source>
</evidence>
<name>A0A1U7LV24_NEOID</name>
<protein>
    <recommendedName>
        <fullName evidence="7">GRF-type domain-containing protein</fullName>
    </recommendedName>
</protein>
<keyword evidence="1" id="KW-0479">Metal-binding</keyword>
<feature type="coiled-coil region" evidence="5">
    <location>
        <begin position="211"/>
        <end position="245"/>
    </location>
</feature>
<evidence type="ECO:0000256" key="3">
    <source>
        <dbReference type="ARBA" id="ARBA00022833"/>
    </source>
</evidence>
<dbReference type="AlphaFoldDB" id="A0A1U7LV24"/>
<gene>
    <name evidence="8" type="ORF">NEOLI_002331</name>
</gene>
<evidence type="ECO:0000313" key="9">
    <source>
        <dbReference type="Proteomes" id="UP000186594"/>
    </source>
</evidence>
<evidence type="ECO:0000256" key="4">
    <source>
        <dbReference type="PROSITE-ProRule" id="PRU01343"/>
    </source>
</evidence>
<feature type="region of interest" description="Disordered" evidence="6">
    <location>
        <begin position="65"/>
        <end position="164"/>
    </location>
</feature>
<dbReference type="Pfam" id="PF06839">
    <property type="entry name" value="Zn_ribbon_GRF"/>
    <property type="match status" value="1"/>
</dbReference>
<dbReference type="STRING" id="1198029.A0A1U7LV24"/>
<evidence type="ECO:0000256" key="5">
    <source>
        <dbReference type="SAM" id="Coils"/>
    </source>
</evidence>
<evidence type="ECO:0000256" key="6">
    <source>
        <dbReference type="SAM" id="MobiDB-lite"/>
    </source>
</evidence>
<dbReference type="InterPro" id="IPR010666">
    <property type="entry name" value="Znf_GRF"/>
</dbReference>
<feature type="compositionally biased region" description="Basic and acidic residues" evidence="6">
    <location>
        <begin position="121"/>
        <end position="134"/>
    </location>
</feature>
<proteinExistence type="predicted"/>
<dbReference type="EMBL" id="LXFE01000176">
    <property type="protein sequence ID" value="OLL26494.1"/>
    <property type="molecule type" value="Genomic_DNA"/>
</dbReference>
<dbReference type="PROSITE" id="PS51999">
    <property type="entry name" value="ZF_GRF"/>
    <property type="match status" value="1"/>
</dbReference>